<reference evidence="2" key="1">
    <citation type="submission" date="2020-05" db="UniProtKB">
        <authorList>
            <consortium name="EnsemblMetazoa"/>
        </authorList>
    </citation>
    <scope>IDENTIFICATION</scope>
    <source>
        <strain evidence="2">BB02</strain>
    </source>
</reference>
<proteinExistence type="predicted"/>
<evidence type="ECO:0000313" key="2">
    <source>
        <dbReference type="EnsemblMetazoa" id="BGLB037500-PA"/>
    </source>
</evidence>
<dbReference type="Proteomes" id="UP000076420">
    <property type="component" value="Unassembled WGS sequence"/>
</dbReference>
<evidence type="ECO:0000256" key="1">
    <source>
        <dbReference type="SAM" id="SignalP"/>
    </source>
</evidence>
<accession>A0A2C9M1Q6</accession>
<feature type="signal peptide" evidence="1">
    <location>
        <begin position="1"/>
        <end position="18"/>
    </location>
</feature>
<organism evidence="2 3">
    <name type="scientific">Biomphalaria glabrata</name>
    <name type="common">Bloodfluke planorb</name>
    <name type="synonym">Freshwater snail</name>
    <dbReference type="NCBI Taxonomy" id="6526"/>
    <lineage>
        <taxon>Eukaryota</taxon>
        <taxon>Metazoa</taxon>
        <taxon>Spiralia</taxon>
        <taxon>Lophotrochozoa</taxon>
        <taxon>Mollusca</taxon>
        <taxon>Gastropoda</taxon>
        <taxon>Heterobranchia</taxon>
        <taxon>Euthyneura</taxon>
        <taxon>Panpulmonata</taxon>
        <taxon>Hygrophila</taxon>
        <taxon>Lymnaeoidea</taxon>
        <taxon>Planorbidae</taxon>
        <taxon>Biomphalaria</taxon>
    </lineage>
</organism>
<dbReference type="AlphaFoldDB" id="A0A2C9M1Q6"/>
<protein>
    <submittedName>
        <fullName evidence="2">Uncharacterized protein</fullName>
    </submittedName>
</protein>
<dbReference type="KEGG" id="bgt:106065302"/>
<evidence type="ECO:0000313" key="3">
    <source>
        <dbReference type="Proteomes" id="UP000076420"/>
    </source>
</evidence>
<name>A0A2C9M1Q6_BIOGL</name>
<gene>
    <name evidence="2" type="primary">106065302</name>
</gene>
<dbReference type="EnsemblMetazoa" id="BGLB037500-RA">
    <property type="protein sequence ID" value="BGLB037500-PA"/>
    <property type="gene ID" value="BGLB037500"/>
</dbReference>
<sequence>MLIHLCFFVSVGCAAVLSQDKTPLPNTDLEKKFAVAVEAIKQFELIYQNQTDAMLIHLCFIVSVGCAAVMSQSSNLEQTSSTTVDTLNQATKEFQNDESTKQLSNQTFNDTQSSQFGYINGTLIRKSRSLWGFIAAAASVLDLIFGK</sequence>
<dbReference type="VEuPathDB" id="VectorBase:BGLB037500"/>
<keyword evidence="1" id="KW-0732">Signal</keyword>
<feature type="chain" id="PRO_5013152461" evidence="1">
    <location>
        <begin position="19"/>
        <end position="147"/>
    </location>
</feature>